<dbReference type="OrthoDB" id="9983560at2759"/>
<feature type="signal peptide" evidence="3">
    <location>
        <begin position="1"/>
        <end position="25"/>
    </location>
</feature>
<keyword evidence="2" id="KW-0560">Oxidoreductase</keyword>
<dbReference type="PANTHER" id="PTHR13878:SF91">
    <property type="entry name" value="FAD BINDING DOMAIN PROTEIN (AFU_ORTHOLOGUE AFUA_6G12070)-RELATED"/>
    <property type="match status" value="1"/>
</dbReference>
<name>A0A0A2IC53_PENEN</name>
<dbReference type="STRING" id="27334.A0A0A2IC53"/>
<dbReference type="GeneID" id="27683072"/>
<dbReference type="AlphaFoldDB" id="A0A0A2IC53"/>
<dbReference type="InterPro" id="IPR036318">
    <property type="entry name" value="FAD-bd_PCMH-like_sf"/>
</dbReference>
<evidence type="ECO:0000256" key="2">
    <source>
        <dbReference type="ARBA" id="ARBA00023002"/>
    </source>
</evidence>
<feature type="domain" description="FAD-binding PCMH-type" evidence="4">
    <location>
        <begin position="135"/>
        <end position="315"/>
    </location>
</feature>
<dbReference type="Gene3D" id="3.30.465.10">
    <property type="match status" value="2"/>
</dbReference>
<dbReference type="InterPro" id="IPR012951">
    <property type="entry name" value="BBE"/>
</dbReference>
<evidence type="ECO:0000313" key="6">
    <source>
        <dbReference type="Proteomes" id="UP000030143"/>
    </source>
</evidence>
<gene>
    <name evidence="5" type="ORF">PEX2_103820</name>
</gene>
<dbReference type="InterPro" id="IPR016166">
    <property type="entry name" value="FAD-bd_PCMH"/>
</dbReference>
<dbReference type="EMBL" id="JQFZ01000372">
    <property type="protein sequence ID" value="KGO49749.1"/>
    <property type="molecule type" value="Genomic_DNA"/>
</dbReference>
<dbReference type="RefSeq" id="XP_016593138.1">
    <property type="nucleotide sequence ID" value="XM_016747652.1"/>
</dbReference>
<dbReference type="InterPro" id="IPR006094">
    <property type="entry name" value="Oxid_FAD_bind_N"/>
</dbReference>
<evidence type="ECO:0000256" key="3">
    <source>
        <dbReference type="SAM" id="SignalP"/>
    </source>
</evidence>
<dbReference type="VEuPathDB" id="FungiDB:PEXP_079160"/>
<dbReference type="InterPro" id="IPR050432">
    <property type="entry name" value="FAD-linked_Oxidoreductases_BP"/>
</dbReference>
<dbReference type="PANTHER" id="PTHR13878">
    <property type="entry name" value="GULONOLACTONE OXIDASE"/>
    <property type="match status" value="1"/>
</dbReference>
<comment type="similarity">
    <text evidence="1">Belongs to the oxygen-dependent FAD-linked oxidoreductase family.</text>
</comment>
<keyword evidence="6" id="KW-1185">Reference proteome</keyword>
<protein>
    <submittedName>
        <fullName evidence="5">FAD linked oxidase, N-terminal</fullName>
    </submittedName>
</protein>
<organism evidence="5 6">
    <name type="scientific">Penicillium expansum</name>
    <name type="common">Blue mold rot fungus</name>
    <dbReference type="NCBI Taxonomy" id="27334"/>
    <lineage>
        <taxon>Eukaryota</taxon>
        <taxon>Fungi</taxon>
        <taxon>Dikarya</taxon>
        <taxon>Ascomycota</taxon>
        <taxon>Pezizomycotina</taxon>
        <taxon>Eurotiomycetes</taxon>
        <taxon>Eurotiomycetidae</taxon>
        <taxon>Eurotiales</taxon>
        <taxon>Aspergillaceae</taxon>
        <taxon>Penicillium</taxon>
    </lineage>
</organism>
<reference evidence="5 6" key="1">
    <citation type="journal article" date="2015" name="Mol. Plant Microbe Interact.">
        <title>Genome, transcriptome, and functional analyses of Penicillium expansum provide new insights into secondary metabolism and pathogenicity.</title>
        <authorList>
            <person name="Ballester A.R."/>
            <person name="Marcet-Houben M."/>
            <person name="Levin E."/>
            <person name="Sela N."/>
            <person name="Selma-Lazaro C."/>
            <person name="Carmona L."/>
            <person name="Wisniewski M."/>
            <person name="Droby S."/>
            <person name="Gonzalez-Candelas L."/>
            <person name="Gabaldon T."/>
        </authorList>
    </citation>
    <scope>NUCLEOTIDE SEQUENCE [LARGE SCALE GENOMIC DNA]</scope>
    <source>
        <strain evidence="5 6">MD-8</strain>
    </source>
</reference>
<dbReference type="Proteomes" id="UP000030143">
    <property type="component" value="Unassembled WGS sequence"/>
</dbReference>
<dbReference type="SUPFAM" id="SSF56176">
    <property type="entry name" value="FAD-binding/transporter-associated domain-like"/>
    <property type="match status" value="1"/>
</dbReference>
<dbReference type="PROSITE" id="PS51387">
    <property type="entry name" value="FAD_PCMH"/>
    <property type="match status" value="1"/>
</dbReference>
<evidence type="ECO:0000259" key="4">
    <source>
        <dbReference type="PROSITE" id="PS51387"/>
    </source>
</evidence>
<dbReference type="HOGENOM" id="CLU_018354_4_2_1"/>
<sequence length="590" mass="63230">MLGSALRFTLLRAWMAVRLMGQVGATSPPASSLAVSTNPTNSLLSTCRKLPQDADWPSAQDWAQLNQTVGGRLIATVPVAHVCHDPAYNATACAWFKENWLTVEAHVYYPAEILNPYFQGQYCEPFTPKVKSCTLGNYAVYSINVTGVSDIQAGLAFATRHDVRLTIKNTGHDLLGKSTGRGALSLWTHNLKDLEFVGNYAGDSPYTGSAVRIGAGIMFKDVLPVAAARGKRVVSGTCGTVGAAGGYTAGGGHGSLTSLYGMAADSVLEWEVVTAAGDHLTVTPKQHADLYWALSGGGAGTFAVVVSMTTRTYDDGPMQGAGFTVSNSNTTAFWNIVDLFHSSLAPVVDTGATLTYFILGTELIVFAAVIPGSEPALVTSTLAPIVRSLAQAGVAVNISSSGFSSYYALYESYFVPTEESTAVGQITGGRIIPRELLEPASPSLSKISAALQDFTEAGFYIACAALNANSSRQAPFTSNAVFPVWRSALLTCIMVQTWDYSIPWDENLERQANLTNIYMPQLEAVTPGGGAYLNEANFQDPNWQETFYGDNYPHLGVVKQRYDPNELFYARTAVGSEKWKENGEGRLCRV</sequence>
<dbReference type="GO" id="GO:0016491">
    <property type="term" value="F:oxidoreductase activity"/>
    <property type="evidence" value="ECO:0007669"/>
    <property type="project" value="UniProtKB-KW"/>
</dbReference>
<evidence type="ECO:0000313" key="5">
    <source>
        <dbReference type="EMBL" id="KGO49749.1"/>
    </source>
</evidence>
<dbReference type="Pfam" id="PF08031">
    <property type="entry name" value="BBE"/>
    <property type="match status" value="1"/>
</dbReference>
<dbReference type="InterPro" id="IPR016169">
    <property type="entry name" value="FAD-bd_PCMH_sub2"/>
</dbReference>
<keyword evidence="3" id="KW-0732">Signal</keyword>
<accession>A0A0A2IC53</accession>
<comment type="caution">
    <text evidence="5">The sequence shown here is derived from an EMBL/GenBank/DDBJ whole genome shotgun (WGS) entry which is preliminary data.</text>
</comment>
<feature type="chain" id="PRO_5009752369" evidence="3">
    <location>
        <begin position="26"/>
        <end position="590"/>
    </location>
</feature>
<evidence type="ECO:0000256" key="1">
    <source>
        <dbReference type="ARBA" id="ARBA00005466"/>
    </source>
</evidence>
<dbReference type="Pfam" id="PF01565">
    <property type="entry name" value="FAD_binding_4"/>
    <property type="match status" value="1"/>
</dbReference>
<dbReference type="PhylomeDB" id="A0A0A2IC53"/>
<proteinExistence type="inferred from homology"/>
<dbReference type="GO" id="GO:0071949">
    <property type="term" value="F:FAD binding"/>
    <property type="evidence" value="ECO:0007669"/>
    <property type="project" value="InterPro"/>
</dbReference>